<keyword evidence="3 7" id="KW-0378">Hydrolase</keyword>
<feature type="active site" description="Proton acceptor" evidence="5">
    <location>
        <position position="33"/>
    </location>
</feature>
<sequence>MRRLLLFSLLLLGACAVRAQQTFTNPLLPGGADPWVIYQDGFYYYMHTTGHTLKIWKTKSIADLKNAESKVVWTPPDTGAYSREIWAPEIHFINRKWYIYFAADDGSNAHHRLWVLENASADPLQGTWTMKGKVADATDQWAIDGSVFEHKGKWYIIWSGWEKREQDFEMQNIYIAALKNPWTIEGPRVKVSSPELPWERIWDNNPKGHPSRPVYVNEGPEVLAHGNKLFLVYSASGCWTNDYKLGMLTANANANLLDPKSWTKSPEPVFVQSPENHAYGTGHNSFFKSPSGKEDWILYHANPETDQGCGAQRSPRAQRISWKADGTPDFGIPVATGQAIAIPK</sequence>
<keyword evidence="10" id="KW-1185">Reference proteome</keyword>
<evidence type="ECO:0000256" key="1">
    <source>
        <dbReference type="ARBA" id="ARBA00009865"/>
    </source>
</evidence>
<dbReference type="GO" id="GO:0004553">
    <property type="term" value="F:hydrolase activity, hydrolyzing O-glycosyl compounds"/>
    <property type="evidence" value="ECO:0007669"/>
    <property type="project" value="InterPro"/>
</dbReference>
<dbReference type="GO" id="GO:0005975">
    <property type="term" value="P:carbohydrate metabolic process"/>
    <property type="evidence" value="ECO:0007669"/>
    <property type="project" value="InterPro"/>
</dbReference>
<keyword evidence="4 7" id="KW-0326">Glycosidase</keyword>
<evidence type="ECO:0000256" key="5">
    <source>
        <dbReference type="PIRSR" id="PIRSR606710-1"/>
    </source>
</evidence>
<dbReference type="PROSITE" id="PS51257">
    <property type="entry name" value="PROKAR_LIPOPROTEIN"/>
    <property type="match status" value="1"/>
</dbReference>
<dbReference type="SUPFAM" id="SSF75005">
    <property type="entry name" value="Arabinanase/levansucrase/invertase"/>
    <property type="match status" value="1"/>
</dbReference>
<evidence type="ECO:0000256" key="6">
    <source>
        <dbReference type="PIRSR" id="PIRSR606710-2"/>
    </source>
</evidence>
<evidence type="ECO:0000256" key="3">
    <source>
        <dbReference type="ARBA" id="ARBA00022801"/>
    </source>
</evidence>
<dbReference type="OrthoDB" id="177947at2"/>
<dbReference type="InterPro" id="IPR006710">
    <property type="entry name" value="Glyco_hydro_43"/>
</dbReference>
<comment type="caution">
    <text evidence="9">The sequence shown here is derived from an EMBL/GenBank/DDBJ whole genome shotgun (WGS) entry which is preliminary data.</text>
</comment>
<dbReference type="Proteomes" id="UP000244450">
    <property type="component" value="Unassembled WGS sequence"/>
</dbReference>
<gene>
    <name evidence="9" type="ORF">DCC81_15445</name>
</gene>
<feature type="signal peptide" evidence="8">
    <location>
        <begin position="1"/>
        <end position="19"/>
    </location>
</feature>
<reference evidence="9 10" key="1">
    <citation type="submission" date="2018-04" db="EMBL/GenBank/DDBJ databases">
        <title>Chitinophaga fuyangensis sp. nov., isolated from soil in a chemical factory.</title>
        <authorList>
            <person name="Chen K."/>
        </authorList>
    </citation>
    <scope>NUCLEOTIDE SEQUENCE [LARGE SCALE GENOMIC DNA]</scope>
    <source>
        <strain evidence="9 10">LY-1</strain>
    </source>
</reference>
<dbReference type="PANTHER" id="PTHR43817">
    <property type="entry name" value="GLYCOSYL HYDROLASE"/>
    <property type="match status" value="1"/>
</dbReference>
<dbReference type="InterPro" id="IPR016828">
    <property type="entry name" value="Alpha-L-arabinofuranosidase"/>
</dbReference>
<proteinExistence type="inferred from homology"/>
<keyword evidence="2 8" id="KW-0732">Signal</keyword>
<dbReference type="EMBL" id="QCYK01000002">
    <property type="protein sequence ID" value="PUZ25663.1"/>
    <property type="molecule type" value="Genomic_DNA"/>
</dbReference>
<evidence type="ECO:0000256" key="4">
    <source>
        <dbReference type="ARBA" id="ARBA00023295"/>
    </source>
</evidence>
<evidence type="ECO:0000256" key="8">
    <source>
        <dbReference type="SAM" id="SignalP"/>
    </source>
</evidence>
<evidence type="ECO:0000313" key="9">
    <source>
        <dbReference type="EMBL" id="PUZ25663.1"/>
    </source>
</evidence>
<evidence type="ECO:0000256" key="7">
    <source>
        <dbReference type="RuleBase" id="RU361187"/>
    </source>
</evidence>
<dbReference type="AlphaFoldDB" id="A0A2T7BHD7"/>
<dbReference type="InterPro" id="IPR023296">
    <property type="entry name" value="Glyco_hydro_beta-prop_sf"/>
</dbReference>
<dbReference type="PANTHER" id="PTHR43817:SF1">
    <property type="entry name" value="HYDROLASE, FAMILY 43, PUTATIVE (AFU_ORTHOLOGUE AFUA_3G01660)-RELATED"/>
    <property type="match status" value="1"/>
</dbReference>
<protein>
    <submittedName>
        <fullName evidence="9">Glycosyl hydrolase family 43</fullName>
    </submittedName>
</protein>
<dbReference type="RefSeq" id="WP_108687502.1">
    <property type="nucleotide sequence ID" value="NZ_QCYK01000002.1"/>
</dbReference>
<dbReference type="PIRSF" id="PIRSF025414">
    <property type="entry name" value="Alpha-L-arabinofuranosidase"/>
    <property type="match status" value="1"/>
</dbReference>
<evidence type="ECO:0000313" key="10">
    <source>
        <dbReference type="Proteomes" id="UP000244450"/>
    </source>
</evidence>
<dbReference type="Pfam" id="PF04616">
    <property type="entry name" value="Glyco_hydro_43"/>
    <property type="match status" value="1"/>
</dbReference>
<comment type="similarity">
    <text evidence="1 7">Belongs to the glycosyl hydrolase 43 family.</text>
</comment>
<name>A0A2T7BHD7_9BACT</name>
<feature type="active site" description="Proton donor" evidence="5">
    <location>
        <position position="218"/>
    </location>
</feature>
<dbReference type="Gene3D" id="2.115.10.20">
    <property type="entry name" value="Glycosyl hydrolase domain, family 43"/>
    <property type="match status" value="1"/>
</dbReference>
<evidence type="ECO:0000256" key="2">
    <source>
        <dbReference type="ARBA" id="ARBA00022729"/>
    </source>
</evidence>
<feature type="site" description="Important for catalytic activity, responsible for pKa modulation of the active site Glu and correct orientation of both the proton donor and substrate" evidence="6">
    <location>
        <position position="144"/>
    </location>
</feature>
<accession>A0A2T7BHD7</accession>
<organism evidence="9 10">
    <name type="scientific">Chitinophaga parva</name>
    <dbReference type="NCBI Taxonomy" id="2169414"/>
    <lineage>
        <taxon>Bacteria</taxon>
        <taxon>Pseudomonadati</taxon>
        <taxon>Bacteroidota</taxon>
        <taxon>Chitinophagia</taxon>
        <taxon>Chitinophagales</taxon>
        <taxon>Chitinophagaceae</taxon>
        <taxon>Chitinophaga</taxon>
    </lineage>
</organism>
<dbReference type="CDD" id="cd18820">
    <property type="entry name" value="GH43_LbAraf43-like"/>
    <property type="match status" value="1"/>
</dbReference>
<feature type="chain" id="PRO_5015532641" evidence="8">
    <location>
        <begin position="20"/>
        <end position="344"/>
    </location>
</feature>